<protein>
    <submittedName>
        <fullName evidence="2">Malto-oligosyltrehalose synthase</fullName>
    </submittedName>
</protein>
<dbReference type="SMART" id="SM00642">
    <property type="entry name" value="Aamy"/>
    <property type="match status" value="1"/>
</dbReference>
<dbReference type="NCBIfam" id="TIGR02401">
    <property type="entry name" value="trehalose_TreY"/>
    <property type="match status" value="1"/>
</dbReference>
<dbReference type="PANTHER" id="PTHR10357">
    <property type="entry name" value="ALPHA-AMYLASE FAMILY MEMBER"/>
    <property type="match status" value="1"/>
</dbReference>
<keyword evidence="3" id="KW-1185">Reference proteome</keyword>
<sequence length="791" mass="86883">MRVPRSTYRLQITSAFTLTDAADAAAYIHDLGADWVYFSPLLEAEAGSDHGYDVIDHRRIDPARGGEAGLSAAVAAARAQGLGVLIDIVPNHVGVATPAVNPWWWDVLEHGQSSRYAAAFDIDWQFGSGKVRIPVLGDDSLDDLTVVDNELHYFENRYPLAPGTFSDGADAVTVHSRQHYELVNWHRADYDLNYRRFFAVNSLAGIRVEEPWVFDESHVEIARWFSEGLADGLRVDHPDGLRDPGAYLDRLGELTGHRYVLVEKILEGREQLPPEWATAGTTGYDALADFDRVLVDGAGETPLNQLDQALADGERVVPTSFTELIHETKRGIADGILRSEVLRIVRDLKRSDAVDITGTAQPGSEPYQTGLPTLDATTVADAVAELLTCFAVYRSYVPLGIEQVREAADLAETHRPDLSATIDAILPALSDPSNIAAKRFQQTSGMVMAKGVEDTAFYRYNRLTSLNEVGADPGEFAISVSEFHKRQVTRLRSYPNAMTTLSTHDTKRGEDTRARISVISELPEAWASTLSQLRTLAPLGDGQLENLLWQAIVGSWPASRERLHAYAEKAAREAGDSTGWLAVNEQFEARMHRLVDSAFDSPDVRRVLAGFLKLVEQPGWSNSLSLKLLQLTAPGSPDVYQGSELWETSLVDPDNRRPVDYEQRRSMLARLDAGDLPPIDESGAAKLLVTSRALRLRRDKSGQFEGYRPLTAEGSAASHVVAFDRDEAITVATRLPVGLAARGGWGDTSLSTDYGRVRDVITGRSYDGSRILLAELLATYPVALLTPTTEA</sequence>
<dbReference type="Gene3D" id="3.20.20.80">
    <property type="entry name" value="Glycosidases"/>
    <property type="match status" value="4"/>
</dbReference>
<dbReference type="PANTHER" id="PTHR10357:SF216">
    <property type="entry name" value="MALTOOLIGOSYL TREHALOSE SYNTHASE-RELATED"/>
    <property type="match status" value="1"/>
</dbReference>
<name>A0A917BDT1_9MICO</name>
<gene>
    <name evidence="2" type="primary">treY</name>
    <name evidence="2" type="ORF">GCM10011399_35080</name>
</gene>
<evidence type="ECO:0000313" key="2">
    <source>
        <dbReference type="EMBL" id="GGF39188.1"/>
    </source>
</evidence>
<dbReference type="GO" id="GO:0030980">
    <property type="term" value="P:alpha-glucan catabolic process"/>
    <property type="evidence" value="ECO:0007669"/>
    <property type="project" value="TreeGrafter"/>
</dbReference>
<dbReference type="RefSeq" id="WP_188680677.1">
    <property type="nucleotide sequence ID" value="NZ_BMGP01000007.1"/>
</dbReference>
<evidence type="ECO:0000313" key="3">
    <source>
        <dbReference type="Proteomes" id="UP000598775"/>
    </source>
</evidence>
<organism evidence="2 3">
    <name type="scientific">Subtercola lobariae</name>
    <dbReference type="NCBI Taxonomy" id="1588641"/>
    <lineage>
        <taxon>Bacteria</taxon>
        <taxon>Bacillati</taxon>
        <taxon>Actinomycetota</taxon>
        <taxon>Actinomycetes</taxon>
        <taxon>Micrococcales</taxon>
        <taxon>Microbacteriaceae</taxon>
        <taxon>Subtercola</taxon>
    </lineage>
</organism>
<comment type="caution">
    <text evidence="2">The sequence shown here is derived from an EMBL/GenBank/DDBJ whole genome shotgun (WGS) entry which is preliminary data.</text>
</comment>
<dbReference type="Pfam" id="PF00128">
    <property type="entry name" value="Alpha-amylase"/>
    <property type="match status" value="1"/>
</dbReference>
<feature type="domain" description="Glycosyl hydrolase family 13 catalytic" evidence="1">
    <location>
        <begin position="11"/>
        <end position="675"/>
    </location>
</feature>
<accession>A0A917BDT1</accession>
<dbReference type="InterPro" id="IPR017853">
    <property type="entry name" value="GH"/>
</dbReference>
<dbReference type="GO" id="GO:0047470">
    <property type="term" value="F:(1,4)-alpha-D-glucan 1-alpha-D-glucosylmutase activity"/>
    <property type="evidence" value="ECO:0007669"/>
    <property type="project" value="TreeGrafter"/>
</dbReference>
<dbReference type="EMBL" id="BMGP01000007">
    <property type="protein sequence ID" value="GGF39188.1"/>
    <property type="molecule type" value="Genomic_DNA"/>
</dbReference>
<dbReference type="InterPro" id="IPR006047">
    <property type="entry name" value="GH13_cat_dom"/>
</dbReference>
<dbReference type="Proteomes" id="UP000598775">
    <property type="component" value="Unassembled WGS sequence"/>
</dbReference>
<proteinExistence type="predicted"/>
<dbReference type="AlphaFoldDB" id="A0A917BDT1"/>
<dbReference type="GO" id="GO:0005992">
    <property type="term" value="P:trehalose biosynthetic process"/>
    <property type="evidence" value="ECO:0007669"/>
    <property type="project" value="TreeGrafter"/>
</dbReference>
<reference evidence="2 3" key="1">
    <citation type="journal article" date="2014" name="Int. J. Syst. Evol. Microbiol.">
        <title>Complete genome sequence of Corynebacterium casei LMG S-19264T (=DSM 44701T), isolated from a smear-ripened cheese.</title>
        <authorList>
            <consortium name="US DOE Joint Genome Institute (JGI-PGF)"/>
            <person name="Walter F."/>
            <person name="Albersmeier A."/>
            <person name="Kalinowski J."/>
            <person name="Ruckert C."/>
        </authorList>
    </citation>
    <scope>NUCLEOTIDE SEQUENCE [LARGE SCALE GENOMIC DNA]</scope>
    <source>
        <strain evidence="2 3">CGMCC 1.12976</strain>
    </source>
</reference>
<evidence type="ECO:0000259" key="1">
    <source>
        <dbReference type="SMART" id="SM00642"/>
    </source>
</evidence>
<dbReference type="InterPro" id="IPR012767">
    <property type="entry name" value="Trehalose_TreY"/>
</dbReference>
<dbReference type="SUPFAM" id="SSF51445">
    <property type="entry name" value="(Trans)glycosidases"/>
    <property type="match status" value="1"/>
</dbReference>
<dbReference type="CDD" id="cd11336">
    <property type="entry name" value="AmyAc_MTSase"/>
    <property type="match status" value="1"/>
</dbReference>